<keyword evidence="2" id="KW-0963">Cytoplasm</keyword>
<dbReference type="SMART" id="SM00028">
    <property type="entry name" value="TPR"/>
    <property type="match status" value="5"/>
</dbReference>
<keyword evidence="4 6" id="KW-0802">TPR repeat</keyword>
<dbReference type="Proteomes" id="UP000636004">
    <property type="component" value="Unassembled WGS sequence"/>
</dbReference>
<dbReference type="SUPFAM" id="SSF46894">
    <property type="entry name" value="C-terminal effector domain of the bipartite response regulators"/>
    <property type="match status" value="1"/>
</dbReference>
<dbReference type="InterPro" id="IPR019734">
    <property type="entry name" value="TPR_rpt"/>
</dbReference>
<proteinExistence type="inferred from homology"/>
<evidence type="ECO:0000313" key="9">
    <source>
        <dbReference type="Proteomes" id="UP000636004"/>
    </source>
</evidence>
<comment type="subcellular location">
    <subcellularLocation>
        <location evidence="1">Cytoplasm</location>
    </subcellularLocation>
</comment>
<dbReference type="EMBL" id="BMWZ01000001">
    <property type="protein sequence ID" value="GGZ68468.1"/>
    <property type="molecule type" value="Genomic_DNA"/>
</dbReference>
<keyword evidence="7" id="KW-1133">Transmembrane helix</keyword>
<evidence type="ECO:0000256" key="6">
    <source>
        <dbReference type="PROSITE-ProRule" id="PRU00339"/>
    </source>
</evidence>
<accession>A0A918QQW4</accession>
<name>A0A918QQW4_9FLAO</name>
<dbReference type="Pfam" id="PF13181">
    <property type="entry name" value="TPR_8"/>
    <property type="match status" value="2"/>
</dbReference>
<keyword evidence="9" id="KW-1185">Reference proteome</keyword>
<dbReference type="GO" id="GO:0006355">
    <property type="term" value="P:regulation of DNA-templated transcription"/>
    <property type="evidence" value="ECO:0007669"/>
    <property type="project" value="InterPro"/>
</dbReference>
<dbReference type="InterPro" id="IPR011990">
    <property type="entry name" value="TPR-like_helical_dom_sf"/>
</dbReference>
<keyword evidence="7" id="KW-0812">Transmembrane</keyword>
<protein>
    <recommendedName>
        <fullName evidence="10">Tetratricopeptide repeat protein</fullName>
    </recommendedName>
</protein>
<dbReference type="GO" id="GO:0005737">
    <property type="term" value="C:cytoplasm"/>
    <property type="evidence" value="ECO:0007669"/>
    <property type="project" value="UniProtKB-SubCell"/>
</dbReference>
<dbReference type="Gene3D" id="1.25.40.10">
    <property type="entry name" value="Tetratricopeptide repeat domain"/>
    <property type="match status" value="3"/>
</dbReference>
<evidence type="ECO:0000256" key="4">
    <source>
        <dbReference type="ARBA" id="ARBA00022803"/>
    </source>
</evidence>
<dbReference type="PROSITE" id="PS50005">
    <property type="entry name" value="TPR"/>
    <property type="match status" value="1"/>
</dbReference>
<sequence length="622" mass="71923">MFFVIIAICSSILYGQQSEEQDSLDLVFRNQKHLNNKIETARIIYQKYKNTEAQFVFNISNEVLELSKKENYPIGEGIASRFIAYYYRFKPNIDSSRFYFNQSFKTLENSNAIKDFCETTEEYATFECVQGNYDKALNIAEQGFRQASKIKSSEQMVMCLNRKATINMDSGNFTGATKSNLLALKILDTTTLQLAKLKAISLGHKARIEMLRGNYELTLQPLQEALNLLITLNDKQWMTVNYIEMGNAHWYLNNFNEALINYNKGLTLSKELKRHDITSICYSNIASINIEQGHYKEAIEVIKKSIEADKAIGSMINLTIAYNMLGDAYYNTNNIKQATKSYTNAIILADSIKASDVKRDGYYNRSKAYKHSGNYRAALSDMEAYTKLNDSIFNLESDKQIEELKTIYDTEKKEAAIALQKEEIKTLNIKAKNDKLTKTLYGVGMLSFLTISGLLYFGFKQRLKKNKIEREKQEAIYKQEIAFKKKELASQTLHLVQKSTFIQELKENLEKIKQSPELFKVEFRRLVMLLKKEKAEDKDWEIFKSYFSEVHNNFDNTLKSIYADITEKEIRLASFLRMNLSTKEIASMLNVLPESVLKSKYRLKKKLNLAKQDDLNTYLNSL</sequence>
<dbReference type="SUPFAM" id="SSF48452">
    <property type="entry name" value="TPR-like"/>
    <property type="match status" value="2"/>
</dbReference>
<gene>
    <name evidence="8" type="ORF">GCM10007028_01730</name>
</gene>
<reference evidence="8" key="2">
    <citation type="submission" date="2020-09" db="EMBL/GenBank/DDBJ databases">
        <authorList>
            <person name="Sun Q."/>
            <person name="Kim S."/>
        </authorList>
    </citation>
    <scope>NUCLEOTIDE SEQUENCE</scope>
    <source>
        <strain evidence="8">KCTC 12710</strain>
    </source>
</reference>
<evidence type="ECO:0000256" key="3">
    <source>
        <dbReference type="ARBA" id="ARBA00022737"/>
    </source>
</evidence>
<reference evidence="8" key="1">
    <citation type="journal article" date="2014" name="Int. J. Syst. Evol. Microbiol.">
        <title>Complete genome sequence of Corynebacterium casei LMG S-19264T (=DSM 44701T), isolated from a smear-ripened cheese.</title>
        <authorList>
            <consortium name="US DOE Joint Genome Institute (JGI-PGF)"/>
            <person name="Walter F."/>
            <person name="Albersmeier A."/>
            <person name="Kalinowski J."/>
            <person name="Ruckert C."/>
        </authorList>
    </citation>
    <scope>NUCLEOTIDE SEQUENCE</scope>
    <source>
        <strain evidence="8">KCTC 12710</strain>
    </source>
</reference>
<keyword evidence="3" id="KW-0677">Repeat</keyword>
<dbReference type="GO" id="GO:0003677">
    <property type="term" value="F:DNA binding"/>
    <property type="evidence" value="ECO:0007669"/>
    <property type="project" value="InterPro"/>
</dbReference>
<evidence type="ECO:0008006" key="10">
    <source>
        <dbReference type="Google" id="ProtNLM"/>
    </source>
</evidence>
<dbReference type="InterPro" id="IPR016032">
    <property type="entry name" value="Sig_transdc_resp-reg_C-effctor"/>
</dbReference>
<comment type="caution">
    <text evidence="8">The sequence shown here is derived from an EMBL/GenBank/DDBJ whole genome shotgun (WGS) entry which is preliminary data.</text>
</comment>
<dbReference type="Pfam" id="PF13424">
    <property type="entry name" value="TPR_12"/>
    <property type="match status" value="1"/>
</dbReference>
<keyword evidence="7" id="KW-0472">Membrane</keyword>
<evidence type="ECO:0000256" key="1">
    <source>
        <dbReference type="ARBA" id="ARBA00004496"/>
    </source>
</evidence>
<evidence type="ECO:0000256" key="2">
    <source>
        <dbReference type="ARBA" id="ARBA00022490"/>
    </source>
</evidence>
<organism evidence="8 9">
    <name type="scientific">Algibacter mikhailovii</name>
    <dbReference type="NCBI Taxonomy" id="425498"/>
    <lineage>
        <taxon>Bacteria</taxon>
        <taxon>Pseudomonadati</taxon>
        <taxon>Bacteroidota</taxon>
        <taxon>Flavobacteriia</taxon>
        <taxon>Flavobacteriales</taxon>
        <taxon>Flavobacteriaceae</taxon>
        <taxon>Algibacter</taxon>
    </lineage>
</organism>
<comment type="similarity">
    <text evidence="5">Belongs to the Rap family.</text>
</comment>
<evidence type="ECO:0000256" key="5">
    <source>
        <dbReference type="ARBA" id="ARBA00038253"/>
    </source>
</evidence>
<dbReference type="AlphaFoldDB" id="A0A918QQW4"/>
<feature type="transmembrane region" description="Helical" evidence="7">
    <location>
        <begin position="440"/>
        <end position="459"/>
    </location>
</feature>
<dbReference type="PANTHER" id="PTHR46630:SF1">
    <property type="entry name" value="TETRATRICOPEPTIDE REPEAT PROTEIN 29"/>
    <property type="match status" value="1"/>
</dbReference>
<evidence type="ECO:0000256" key="7">
    <source>
        <dbReference type="SAM" id="Phobius"/>
    </source>
</evidence>
<feature type="repeat" description="TPR" evidence="6">
    <location>
        <begin position="319"/>
        <end position="352"/>
    </location>
</feature>
<dbReference type="PANTHER" id="PTHR46630">
    <property type="entry name" value="TETRATRICOPEPTIDE REPEAT PROTEIN 29"/>
    <property type="match status" value="1"/>
</dbReference>
<dbReference type="InterPro" id="IPR051476">
    <property type="entry name" value="Bac_ResReg_Asp_Phosphatase"/>
</dbReference>
<evidence type="ECO:0000313" key="8">
    <source>
        <dbReference type="EMBL" id="GGZ68468.1"/>
    </source>
</evidence>